<accession>A0A4C1XV00</accession>
<name>A0A4C1XV00_EUMVA</name>
<gene>
    <name evidence="1" type="ORF">EVAR_37686_1</name>
</gene>
<dbReference type="AlphaFoldDB" id="A0A4C1XV00"/>
<organism evidence="1 2">
    <name type="scientific">Eumeta variegata</name>
    <name type="common">Bagworm moth</name>
    <name type="synonym">Eumeta japonica</name>
    <dbReference type="NCBI Taxonomy" id="151549"/>
    <lineage>
        <taxon>Eukaryota</taxon>
        <taxon>Metazoa</taxon>
        <taxon>Ecdysozoa</taxon>
        <taxon>Arthropoda</taxon>
        <taxon>Hexapoda</taxon>
        <taxon>Insecta</taxon>
        <taxon>Pterygota</taxon>
        <taxon>Neoptera</taxon>
        <taxon>Endopterygota</taxon>
        <taxon>Lepidoptera</taxon>
        <taxon>Glossata</taxon>
        <taxon>Ditrysia</taxon>
        <taxon>Tineoidea</taxon>
        <taxon>Psychidae</taxon>
        <taxon>Oiketicinae</taxon>
        <taxon>Eumeta</taxon>
    </lineage>
</organism>
<evidence type="ECO:0000313" key="1">
    <source>
        <dbReference type="EMBL" id="GBP66039.1"/>
    </source>
</evidence>
<keyword evidence="2" id="KW-1185">Reference proteome</keyword>
<reference evidence="1 2" key="1">
    <citation type="journal article" date="2019" name="Commun. Biol.">
        <title>The bagworm genome reveals a unique fibroin gene that provides high tensile strength.</title>
        <authorList>
            <person name="Kono N."/>
            <person name="Nakamura H."/>
            <person name="Ohtoshi R."/>
            <person name="Tomita M."/>
            <person name="Numata K."/>
            <person name="Arakawa K."/>
        </authorList>
    </citation>
    <scope>NUCLEOTIDE SEQUENCE [LARGE SCALE GENOMIC DNA]</scope>
</reference>
<dbReference type="EMBL" id="BGZK01000946">
    <property type="protein sequence ID" value="GBP66039.1"/>
    <property type="molecule type" value="Genomic_DNA"/>
</dbReference>
<proteinExistence type="predicted"/>
<dbReference type="Proteomes" id="UP000299102">
    <property type="component" value="Unassembled WGS sequence"/>
</dbReference>
<protein>
    <submittedName>
        <fullName evidence="1">Uncharacterized protein</fullName>
    </submittedName>
</protein>
<sequence>MSSPELTHQRPYPVMYCLQAWLLVDIARVPRPPAAPSPGQRSRSRRQTELSTLTAFVAPFRLYIGGLRVFPNGVMAAAGRGYNCPASQFVCT</sequence>
<comment type="caution">
    <text evidence="1">The sequence shown here is derived from an EMBL/GenBank/DDBJ whole genome shotgun (WGS) entry which is preliminary data.</text>
</comment>
<evidence type="ECO:0000313" key="2">
    <source>
        <dbReference type="Proteomes" id="UP000299102"/>
    </source>
</evidence>